<dbReference type="EMBL" id="JABWDY010039488">
    <property type="protein sequence ID" value="KAF5178867.1"/>
    <property type="molecule type" value="Genomic_DNA"/>
</dbReference>
<name>A0A7J6V226_THATH</name>
<dbReference type="Proteomes" id="UP000554482">
    <property type="component" value="Unassembled WGS sequence"/>
</dbReference>
<proteinExistence type="predicted"/>
<organism evidence="1 2">
    <name type="scientific">Thalictrum thalictroides</name>
    <name type="common">Rue-anemone</name>
    <name type="synonym">Anemone thalictroides</name>
    <dbReference type="NCBI Taxonomy" id="46969"/>
    <lineage>
        <taxon>Eukaryota</taxon>
        <taxon>Viridiplantae</taxon>
        <taxon>Streptophyta</taxon>
        <taxon>Embryophyta</taxon>
        <taxon>Tracheophyta</taxon>
        <taxon>Spermatophyta</taxon>
        <taxon>Magnoliopsida</taxon>
        <taxon>Ranunculales</taxon>
        <taxon>Ranunculaceae</taxon>
        <taxon>Thalictroideae</taxon>
        <taxon>Thalictrum</taxon>
    </lineage>
</organism>
<evidence type="ECO:0000313" key="2">
    <source>
        <dbReference type="Proteomes" id="UP000554482"/>
    </source>
</evidence>
<sequence>MMRLTSKLRLLKSKLKTWSKTHYSQLSEKTAKARENMDRIQTEIQQRPLDLNLAELENRAIKEYTQLAKDEEASLRQKATAKNIQLGDQNNGYFHRLVQSRKSCNKIFTITDENNALLETDADIKEGFLAYYKSILGTEHLHPYSAETVEQMDMNMLGNEEELAELAAD</sequence>
<evidence type="ECO:0000313" key="1">
    <source>
        <dbReference type="EMBL" id="KAF5178867.1"/>
    </source>
</evidence>
<dbReference type="OrthoDB" id="1303235at2759"/>
<feature type="non-terminal residue" evidence="1">
    <location>
        <position position="169"/>
    </location>
</feature>
<dbReference type="AlphaFoldDB" id="A0A7J6V226"/>
<comment type="caution">
    <text evidence="1">The sequence shown here is derived from an EMBL/GenBank/DDBJ whole genome shotgun (WGS) entry which is preliminary data.</text>
</comment>
<keyword evidence="2" id="KW-1185">Reference proteome</keyword>
<protein>
    <submittedName>
        <fullName evidence="1">Uncharacterized protein</fullName>
    </submittedName>
</protein>
<reference evidence="1 2" key="1">
    <citation type="submission" date="2020-06" db="EMBL/GenBank/DDBJ databases">
        <title>Transcriptomic and genomic resources for Thalictrum thalictroides and T. hernandezii: Facilitating candidate gene discovery in an emerging model plant lineage.</title>
        <authorList>
            <person name="Arias T."/>
            <person name="Riano-Pachon D.M."/>
            <person name="Di Stilio V.S."/>
        </authorList>
    </citation>
    <scope>NUCLEOTIDE SEQUENCE [LARGE SCALE GENOMIC DNA]</scope>
    <source>
        <strain evidence="2">cv. WT478/WT964</strain>
        <tissue evidence="1">Leaves</tissue>
    </source>
</reference>
<gene>
    <name evidence="1" type="ORF">FRX31_031545</name>
</gene>
<accession>A0A7J6V226</accession>